<feature type="active site" description="Nucleophile" evidence="7 9">
    <location>
        <position position="13"/>
    </location>
</feature>
<dbReference type="Gene3D" id="3.60.20.10">
    <property type="entry name" value="Glutamine Phosphoribosylpyrophosphate, subunit 1, domain 1"/>
    <property type="match status" value="1"/>
</dbReference>
<dbReference type="NCBIfam" id="TIGR01134">
    <property type="entry name" value="purF"/>
    <property type="match status" value="1"/>
</dbReference>
<comment type="similarity">
    <text evidence="2 7 8">In the C-terminal section; belongs to the purine/pyrimidine phosphoribosyltransferase family.</text>
</comment>
<comment type="function">
    <text evidence="7">Catalyzes the formation of phosphoribosylamine from phosphoribosylpyrophosphate (PRPP) and glutamine.</text>
</comment>
<evidence type="ECO:0000256" key="11">
    <source>
        <dbReference type="PIRSR" id="PIRSR000485-3"/>
    </source>
</evidence>
<evidence type="ECO:0000256" key="3">
    <source>
        <dbReference type="ARBA" id="ARBA00022676"/>
    </source>
</evidence>
<comment type="cofactor">
    <cofactor evidence="7 10">
        <name>Mg(2+)</name>
        <dbReference type="ChEBI" id="CHEBI:18420"/>
    </cofactor>
    <text evidence="7 10">Binds 1 Mg(2+) ion per subunit.</text>
</comment>
<evidence type="ECO:0000259" key="12">
    <source>
        <dbReference type="PROSITE" id="PS51278"/>
    </source>
</evidence>
<evidence type="ECO:0000256" key="4">
    <source>
        <dbReference type="ARBA" id="ARBA00022679"/>
    </source>
</evidence>
<dbReference type="Gene3D" id="3.40.50.2020">
    <property type="match status" value="1"/>
</dbReference>
<evidence type="ECO:0000256" key="1">
    <source>
        <dbReference type="ARBA" id="ARBA00005209"/>
    </source>
</evidence>
<dbReference type="Pfam" id="PF13537">
    <property type="entry name" value="GATase_7"/>
    <property type="match status" value="1"/>
</dbReference>
<name>A0A401UPT6_9CLOT</name>
<keyword evidence="7 10" id="KW-0479">Metal-binding</keyword>
<dbReference type="OrthoDB" id="9801213at2"/>
<evidence type="ECO:0000313" key="13">
    <source>
        <dbReference type="EMBL" id="GCD11540.1"/>
    </source>
</evidence>
<reference evidence="13 14" key="1">
    <citation type="submission" date="2018-11" db="EMBL/GenBank/DDBJ databases">
        <title>Genome sequencing and assembly of Clostridium tagluense strain A121.</title>
        <authorList>
            <person name="Murakami T."/>
            <person name="Segawa T."/>
            <person name="Shcherbakova V.A."/>
            <person name="Mori H."/>
            <person name="Yoshimura Y."/>
        </authorList>
    </citation>
    <scope>NUCLEOTIDE SEQUENCE [LARGE SCALE GENOMIC DNA]</scope>
    <source>
        <strain evidence="13 14">A121</strain>
    </source>
</reference>
<comment type="catalytic activity">
    <reaction evidence="7 8">
        <text>5-phospho-beta-D-ribosylamine + L-glutamate + diphosphate = 5-phospho-alpha-D-ribose 1-diphosphate + L-glutamine + H2O</text>
        <dbReference type="Rhea" id="RHEA:14905"/>
        <dbReference type="ChEBI" id="CHEBI:15377"/>
        <dbReference type="ChEBI" id="CHEBI:29985"/>
        <dbReference type="ChEBI" id="CHEBI:33019"/>
        <dbReference type="ChEBI" id="CHEBI:58017"/>
        <dbReference type="ChEBI" id="CHEBI:58359"/>
        <dbReference type="ChEBI" id="CHEBI:58681"/>
        <dbReference type="EC" id="2.4.2.14"/>
    </reaction>
</comment>
<feature type="binding site" evidence="7 10">
    <location>
        <position position="359"/>
    </location>
    <ligand>
        <name>Mg(2+)</name>
        <dbReference type="ChEBI" id="CHEBI:18420"/>
    </ligand>
</feature>
<evidence type="ECO:0000256" key="8">
    <source>
        <dbReference type="PIRNR" id="PIRNR000485"/>
    </source>
</evidence>
<dbReference type="Pfam" id="PF00156">
    <property type="entry name" value="Pribosyltran"/>
    <property type="match status" value="1"/>
</dbReference>
<feature type="domain" description="Glutamine amidotransferase type-2" evidence="12">
    <location>
        <begin position="13"/>
        <end position="233"/>
    </location>
</feature>
<feature type="binding site" evidence="7 11">
    <location>
        <position position="249"/>
    </location>
    <ligand>
        <name>[4Fe-4S] cluster</name>
        <dbReference type="ChEBI" id="CHEBI:49883"/>
    </ligand>
</feature>
<dbReference type="GO" id="GO:0009113">
    <property type="term" value="P:purine nucleobase biosynthetic process"/>
    <property type="evidence" value="ECO:0007669"/>
    <property type="project" value="UniProtKB-UniRule"/>
</dbReference>
<evidence type="ECO:0000256" key="9">
    <source>
        <dbReference type="PIRSR" id="PIRSR000485-1"/>
    </source>
</evidence>
<dbReference type="InterPro" id="IPR000836">
    <property type="entry name" value="PRTase_dom"/>
</dbReference>
<dbReference type="AlphaFoldDB" id="A0A401UPT6"/>
<dbReference type="CDD" id="cd06223">
    <property type="entry name" value="PRTases_typeI"/>
    <property type="match status" value="1"/>
</dbReference>
<keyword evidence="14" id="KW-1185">Reference proteome</keyword>
<dbReference type="InterPro" id="IPR029055">
    <property type="entry name" value="Ntn_hydrolases_N"/>
</dbReference>
<protein>
    <recommendedName>
        <fullName evidence="7">Amidophosphoribosyltransferase</fullName>
        <shortName evidence="7">ATase</shortName>
        <ecNumber evidence="7">2.4.2.14</ecNumber>
    </recommendedName>
    <alternativeName>
        <fullName evidence="7">Glutamine phosphoribosylpyrophosphate amidotransferase</fullName>
        <shortName evidence="7">GPATase</shortName>
    </alternativeName>
</protein>
<dbReference type="PIRSF" id="PIRSF000485">
    <property type="entry name" value="Amd_phspho_trans"/>
    <property type="match status" value="1"/>
</dbReference>
<feature type="binding site" evidence="7 10">
    <location>
        <position position="358"/>
    </location>
    <ligand>
        <name>Mg(2+)</name>
        <dbReference type="ChEBI" id="CHEBI:18420"/>
    </ligand>
</feature>
<keyword evidence="7 11" id="KW-0411">Iron-sulfur</keyword>
<dbReference type="GO" id="GO:0000287">
    <property type="term" value="F:magnesium ion binding"/>
    <property type="evidence" value="ECO:0007669"/>
    <property type="project" value="UniProtKB-UniRule"/>
</dbReference>
<keyword evidence="7" id="KW-0004">4Fe-4S</keyword>
<evidence type="ECO:0000256" key="10">
    <source>
        <dbReference type="PIRSR" id="PIRSR000485-2"/>
    </source>
</evidence>
<dbReference type="InterPro" id="IPR005854">
    <property type="entry name" value="PurF"/>
</dbReference>
<keyword evidence="6 7" id="KW-0315">Glutamine amidotransferase</keyword>
<evidence type="ECO:0000313" key="14">
    <source>
        <dbReference type="Proteomes" id="UP000287872"/>
    </source>
</evidence>
<gene>
    <name evidence="13" type="primary">purF_2</name>
    <name evidence="7" type="synonym">purF</name>
    <name evidence="13" type="ORF">Ctaglu_31630</name>
</gene>
<dbReference type="SUPFAM" id="SSF56235">
    <property type="entry name" value="N-terminal nucleophile aminohydrolases (Ntn hydrolases)"/>
    <property type="match status" value="1"/>
</dbReference>
<keyword evidence="5 7" id="KW-0658">Purine biosynthesis</keyword>
<comment type="cofactor">
    <cofactor evidence="7 11">
        <name>[4Fe-4S] cluster</name>
        <dbReference type="ChEBI" id="CHEBI:49883"/>
    </cofactor>
    <text evidence="7 11">Binds 1 [4Fe-4S] cluster per subunit.</text>
</comment>
<feature type="binding site" evidence="7 11">
    <location>
        <position position="445"/>
    </location>
    <ligand>
        <name>[4Fe-4S] cluster</name>
        <dbReference type="ChEBI" id="CHEBI:49883"/>
    </ligand>
</feature>
<dbReference type="EC" id="2.4.2.14" evidence="7"/>
<dbReference type="GO" id="GO:0006189">
    <property type="term" value="P:'de novo' IMP biosynthetic process"/>
    <property type="evidence" value="ECO:0007669"/>
    <property type="project" value="UniProtKB-UniRule"/>
</dbReference>
<dbReference type="EMBL" id="BHYK01000019">
    <property type="protein sequence ID" value="GCD11540.1"/>
    <property type="molecule type" value="Genomic_DNA"/>
</dbReference>
<evidence type="ECO:0000256" key="2">
    <source>
        <dbReference type="ARBA" id="ARBA00010138"/>
    </source>
</evidence>
<feature type="binding site" evidence="7 11">
    <location>
        <position position="448"/>
    </location>
    <ligand>
        <name>[4Fe-4S] cluster</name>
        <dbReference type="ChEBI" id="CHEBI:49883"/>
    </ligand>
</feature>
<accession>A0A401UPT6</accession>
<dbReference type="GO" id="GO:0051539">
    <property type="term" value="F:4 iron, 4 sulfur cluster binding"/>
    <property type="evidence" value="ECO:0007669"/>
    <property type="project" value="UniProtKB-KW"/>
</dbReference>
<proteinExistence type="inferred from homology"/>
<sequence length="450" mass="49525">MQINDADKYKEECGIVGVFSNEEINLSSILYSALNSLQHRGQESCGLTYTDGRTIICHKDMGLVNEVFSKNNFNNINGFSAIGHVRYSTFGESTAVNAQPILDEYSFGQIALAHNGNLTNVVKLKKSLENCGLKFNTSTDSEVILKLIEKHYNSSIENTLEIISKHIEGGYAVVLLTKDKLFAMRDCHGIRPLCIGKLRDSYIVSSESCVLDILGYEFIRDVAPGEIIRIDNSGIETISFIKNAICSTCAFEYIYFARIDSKIDGVSVYNSRFKAGELLFKECPADADIVIGVPDSGTCAALGYSKASSIPYTLGFAKNNFIGRSFIKPSQAKREEAVSLKLNIIKENIRGKKVVVIDDSMVRGTTCKKIVSLLKEAGAKEIHYRLASPIIKSPCHLGIDTSSKKELIGSNMTLESIRDFVCVNSLGYISIDGFLNSLGHKKDACLKCFI</sequence>
<dbReference type="GO" id="GO:0004044">
    <property type="term" value="F:amidophosphoribosyltransferase activity"/>
    <property type="evidence" value="ECO:0007669"/>
    <property type="project" value="UniProtKB-UniRule"/>
</dbReference>
<dbReference type="InterPro" id="IPR017932">
    <property type="entry name" value="GATase_2_dom"/>
</dbReference>
<dbReference type="RefSeq" id="WP_125003452.1">
    <property type="nucleotide sequence ID" value="NZ_BHYK01000019.1"/>
</dbReference>
<dbReference type="PROSITE" id="PS51278">
    <property type="entry name" value="GATASE_TYPE_2"/>
    <property type="match status" value="1"/>
</dbReference>
<evidence type="ECO:0000256" key="6">
    <source>
        <dbReference type="ARBA" id="ARBA00022962"/>
    </source>
</evidence>
<dbReference type="InterPro" id="IPR029057">
    <property type="entry name" value="PRTase-like"/>
</dbReference>
<dbReference type="CDD" id="cd00715">
    <property type="entry name" value="GPATase_N"/>
    <property type="match status" value="1"/>
</dbReference>
<comment type="caution">
    <text evidence="13">The sequence shown here is derived from an EMBL/GenBank/DDBJ whole genome shotgun (WGS) entry which is preliminary data.</text>
</comment>
<dbReference type="InterPro" id="IPR035584">
    <property type="entry name" value="PurF_N"/>
</dbReference>
<keyword evidence="4 7" id="KW-0808">Transferase</keyword>
<evidence type="ECO:0000256" key="5">
    <source>
        <dbReference type="ARBA" id="ARBA00022755"/>
    </source>
</evidence>
<dbReference type="Proteomes" id="UP000287872">
    <property type="component" value="Unassembled WGS sequence"/>
</dbReference>
<feature type="binding site" evidence="7 10">
    <location>
        <position position="296"/>
    </location>
    <ligand>
        <name>Mg(2+)</name>
        <dbReference type="ChEBI" id="CHEBI:18420"/>
    </ligand>
</feature>
<dbReference type="UniPathway" id="UPA00074">
    <property type="reaction ID" value="UER00124"/>
</dbReference>
<comment type="pathway">
    <text evidence="1 7 8">Purine metabolism; IMP biosynthesis via de novo pathway; N(1)-(5-phospho-D-ribosyl)glycinamide from 5-phospho-alpha-D-ribose 1-diphosphate: step 1/2.</text>
</comment>
<dbReference type="HAMAP" id="MF_01931">
    <property type="entry name" value="PurF"/>
    <property type="match status" value="1"/>
</dbReference>
<keyword evidence="7 10" id="KW-0460">Magnesium</keyword>
<evidence type="ECO:0000256" key="7">
    <source>
        <dbReference type="HAMAP-Rule" id="MF_01931"/>
    </source>
</evidence>
<organism evidence="13 14">
    <name type="scientific">Clostridium tagluense</name>
    <dbReference type="NCBI Taxonomy" id="360422"/>
    <lineage>
        <taxon>Bacteria</taxon>
        <taxon>Bacillati</taxon>
        <taxon>Bacillota</taxon>
        <taxon>Clostridia</taxon>
        <taxon>Eubacteriales</taxon>
        <taxon>Clostridiaceae</taxon>
        <taxon>Clostridium</taxon>
    </lineage>
</organism>
<dbReference type="SUPFAM" id="SSF53271">
    <property type="entry name" value="PRTase-like"/>
    <property type="match status" value="1"/>
</dbReference>
<feature type="binding site" evidence="7 11">
    <location>
        <position position="395"/>
    </location>
    <ligand>
        <name>[4Fe-4S] cluster</name>
        <dbReference type="ChEBI" id="CHEBI:49883"/>
    </ligand>
</feature>
<dbReference type="PANTHER" id="PTHR11907">
    <property type="entry name" value="AMIDOPHOSPHORIBOSYLTRANSFERASE"/>
    <property type="match status" value="1"/>
</dbReference>
<keyword evidence="3 7" id="KW-0328">Glycosyltransferase</keyword>
<keyword evidence="7 11" id="KW-0408">Iron</keyword>